<accession>K7A390</accession>
<evidence type="ECO:0000313" key="6">
    <source>
        <dbReference type="EMBL" id="GAC35358.1"/>
    </source>
</evidence>
<dbReference type="GO" id="GO:0003700">
    <property type="term" value="F:DNA-binding transcription factor activity"/>
    <property type="evidence" value="ECO:0007669"/>
    <property type="project" value="InterPro"/>
</dbReference>
<keyword evidence="3" id="KW-0238">DNA-binding</keyword>
<dbReference type="Gene3D" id="1.10.10.10">
    <property type="entry name" value="Winged helix-like DNA-binding domain superfamily/Winged helix DNA-binding domain"/>
    <property type="match status" value="1"/>
</dbReference>
<dbReference type="FunFam" id="1.10.10.10:FF:000001">
    <property type="entry name" value="LysR family transcriptional regulator"/>
    <property type="match status" value="1"/>
</dbReference>
<evidence type="ECO:0000259" key="5">
    <source>
        <dbReference type="PROSITE" id="PS50931"/>
    </source>
</evidence>
<dbReference type="InterPro" id="IPR036390">
    <property type="entry name" value="WH_DNA-bd_sf"/>
</dbReference>
<dbReference type="CDD" id="cd08422">
    <property type="entry name" value="PBP2_CrgA_like"/>
    <property type="match status" value="1"/>
</dbReference>
<evidence type="ECO:0000256" key="3">
    <source>
        <dbReference type="ARBA" id="ARBA00023125"/>
    </source>
</evidence>
<protein>
    <submittedName>
        <fullName evidence="6">LysR family substrate binding transcriptional regulator</fullName>
    </submittedName>
</protein>
<dbReference type="PRINTS" id="PR00039">
    <property type="entry name" value="HTHLYSR"/>
</dbReference>
<dbReference type="AlphaFoldDB" id="K7A390"/>
<evidence type="ECO:0000256" key="2">
    <source>
        <dbReference type="ARBA" id="ARBA00023015"/>
    </source>
</evidence>
<dbReference type="Pfam" id="PF00126">
    <property type="entry name" value="HTH_1"/>
    <property type="match status" value="1"/>
</dbReference>
<dbReference type="InterPro" id="IPR000847">
    <property type="entry name" value="LysR_HTH_N"/>
</dbReference>
<proteinExistence type="inferred from homology"/>
<evidence type="ECO:0000256" key="1">
    <source>
        <dbReference type="ARBA" id="ARBA00009437"/>
    </source>
</evidence>
<sequence>MSREHKKFERLILFSEVAKQLSFTRAAQTLAISRGYLSEQIRKLEQDLGKYLFIRSTRNVTLTEEGTQLLAGMNQIKSSILELEREVRHDNDALEGTLRLTAPSQFAQRFVLDICNKFQKIYPAIKVSVDCSYTPYDLAQNDFDLAFRATQSPPQNMVAKKLFDYRHVCCASPRYLAENGMPESVPDLAKHVCLSRTLTAMWQISGYKVEVKGPIAVNDNLILKHHALDDKGLILVPEYLVDREITTGKLIPVLAETQRADFAIYLIHPQLIHQSARLKTFIQFTKQYFDINA</sequence>
<name>K7A390_9ALTE</name>
<keyword evidence="4" id="KW-0804">Transcription</keyword>
<dbReference type="InterPro" id="IPR058163">
    <property type="entry name" value="LysR-type_TF_proteobact-type"/>
</dbReference>
<organism evidence="6 7">
    <name type="scientific">Paraglaciecola polaris LMG 21857</name>
    <dbReference type="NCBI Taxonomy" id="1129793"/>
    <lineage>
        <taxon>Bacteria</taxon>
        <taxon>Pseudomonadati</taxon>
        <taxon>Pseudomonadota</taxon>
        <taxon>Gammaproteobacteria</taxon>
        <taxon>Alteromonadales</taxon>
        <taxon>Alteromonadaceae</taxon>
        <taxon>Paraglaciecola</taxon>
    </lineage>
</organism>
<dbReference type="EMBL" id="BAER01000133">
    <property type="protein sequence ID" value="GAC35358.1"/>
    <property type="molecule type" value="Genomic_DNA"/>
</dbReference>
<dbReference type="PROSITE" id="PS50931">
    <property type="entry name" value="HTH_LYSR"/>
    <property type="match status" value="1"/>
</dbReference>
<reference evidence="7" key="1">
    <citation type="journal article" date="2014" name="Environ. Microbiol.">
        <title>Comparative genomics of the marine bacterial genus Glaciecola reveals the high degree of genomic diversity and genomic characteristic for cold adaptation.</title>
        <authorList>
            <person name="Qin Q.L."/>
            <person name="Xie B.B."/>
            <person name="Yu Y."/>
            <person name="Shu Y.L."/>
            <person name="Rong J.C."/>
            <person name="Zhang Y.J."/>
            <person name="Zhao D.L."/>
            <person name="Chen X.L."/>
            <person name="Zhang X.Y."/>
            <person name="Chen B."/>
            <person name="Zhou B.C."/>
            <person name="Zhang Y.Z."/>
        </authorList>
    </citation>
    <scope>NUCLEOTIDE SEQUENCE [LARGE SCALE GENOMIC DNA]</scope>
    <source>
        <strain evidence="7">LMG 21857</strain>
    </source>
</reference>
<dbReference type="InterPro" id="IPR005119">
    <property type="entry name" value="LysR_subst-bd"/>
</dbReference>
<keyword evidence="2" id="KW-0805">Transcription regulation</keyword>
<dbReference type="Gene3D" id="3.40.190.290">
    <property type="match status" value="1"/>
</dbReference>
<gene>
    <name evidence="6" type="ORF">GPLA_4479</name>
</gene>
<dbReference type="STRING" id="1129793.GPLA_4479"/>
<dbReference type="GO" id="GO:0006351">
    <property type="term" value="P:DNA-templated transcription"/>
    <property type="evidence" value="ECO:0007669"/>
    <property type="project" value="TreeGrafter"/>
</dbReference>
<dbReference type="PANTHER" id="PTHR30537:SF5">
    <property type="entry name" value="HTH-TYPE TRANSCRIPTIONAL ACTIVATOR TTDR-RELATED"/>
    <property type="match status" value="1"/>
</dbReference>
<dbReference type="Proteomes" id="UP000006322">
    <property type="component" value="Unassembled WGS sequence"/>
</dbReference>
<feature type="domain" description="HTH lysR-type" evidence="5">
    <location>
        <begin position="7"/>
        <end position="63"/>
    </location>
</feature>
<comment type="caution">
    <text evidence="6">The sequence shown here is derived from an EMBL/GenBank/DDBJ whole genome shotgun (WGS) entry which is preliminary data.</text>
</comment>
<dbReference type="PANTHER" id="PTHR30537">
    <property type="entry name" value="HTH-TYPE TRANSCRIPTIONAL REGULATOR"/>
    <property type="match status" value="1"/>
</dbReference>
<dbReference type="RefSeq" id="WP_007107121.1">
    <property type="nucleotide sequence ID" value="NZ_BAER01000133.1"/>
</dbReference>
<evidence type="ECO:0000256" key="4">
    <source>
        <dbReference type="ARBA" id="ARBA00023163"/>
    </source>
</evidence>
<dbReference type="InterPro" id="IPR036388">
    <property type="entry name" value="WH-like_DNA-bd_sf"/>
</dbReference>
<dbReference type="Pfam" id="PF03466">
    <property type="entry name" value="LysR_substrate"/>
    <property type="match status" value="1"/>
</dbReference>
<dbReference type="SUPFAM" id="SSF46785">
    <property type="entry name" value="Winged helix' DNA-binding domain"/>
    <property type="match status" value="1"/>
</dbReference>
<dbReference type="SUPFAM" id="SSF53850">
    <property type="entry name" value="Periplasmic binding protein-like II"/>
    <property type="match status" value="1"/>
</dbReference>
<dbReference type="OrthoDB" id="9786526at2"/>
<evidence type="ECO:0000313" key="7">
    <source>
        <dbReference type="Proteomes" id="UP000006322"/>
    </source>
</evidence>
<comment type="similarity">
    <text evidence="1">Belongs to the LysR transcriptional regulatory family.</text>
</comment>
<dbReference type="GO" id="GO:0043565">
    <property type="term" value="F:sequence-specific DNA binding"/>
    <property type="evidence" value="ECO:0007669"/>
    <property type="project" value="TreeGrafter"/>
</dbReference>
<keyword evidence="7" id="KW-1185">Reference proteome</keyword>